<evidence type="ECO:0000256" key="2">
    <source>
        <dbReference type="ARBA" id="ARBA00005005"/>
    </source>
</evidence>
<evidence type="ECO:0000256" key="8">
    <source>
        <dbReference type="ARBA" id="ARBA00023140"/>
    </source>
</evidence>
<accession>W9WTB8</accession>
<dbReference type="InterPro" id="IPR002539">
    <property type="entry name" value="MaoC-like_dom"/>
</dbReference>
<dbReference type="GO" id="GO:0006635">
    <property type="term" value="P:fatty acid beta-oxidation"/>
    <property type="evidence" value="ECO:0007669"/>
    <property type="project" value="UniProtKB-UniPathway"/>
</dbReference>
<dbReference type="GO" id="GO:0016491">
    <property type="term" value="F:oxidoreductase activity"/>
    <property type="evidence" value="ECO:0007669"/>
    <property type="project" value="UniProtKB-KW"/>
</dbReference>
<evidence type="ECO:0000313" key="13">
    <source>
        <dbReference type="Proteomes" id="UP000019471"/>
    </source>
</evidence>
<dbReference type="STRING" id="1182543.W9WTB8"/>
<keyword evidence="4" id="KW-0276">Fatty acid metabolism</keyword>
<keyword evidence="5" id="KW-0521">NADP</keyword>
<sequence length="904" mass="97673">MVELRFDNQVAVITGAGGGLGKAHALHLASKGASVIVNDVSRKVRNVQPTLQAADEVVGEIVNASGKAAANYNSVLDGGAIIQDAVQKFGRLDILVNNAGILRDVSFKNMTDKHWDDIDAVHVKGVFKCTHAAWQIFRKQKYGRIVMTSSAAGLFGNFGQCNYSAAKLGVFGLTETLAKEGIKYNILVNAIAPVAANQMTATIMSPEMLQYLSPEHVSPLVGFLVHSTNKESGSVFEVGAGHVSKFRWERSPGAVLKCDETFTPGAILKRWADINDFSKPDHPNNTANMVAHLEAARKQERNDPGEDIRYDGKVAVITGGGAGLGRAYSIQFARRGAAVVVNDLVNPDSVVEEIRAFGGKAVRNKSSVEDGASVIKTAIDNFGRVDILVNNAGILRDKAFVNMTEKQWDDIVNVHLRGTYACTKAAYPYMVKQKYGRIVNTTSTSGIYGNYGQANYATAKMGILGFSRALAQEGAKYNIYVNTIAPSAGTELTRSVLSEELVNARKPEFVAPLVLALCSDKVPERPTGGLYEVGCGWQGSTRWQRSGGHTFDVDKFTPELIRDQWGRITNFDDGRADNPETPDDGRKNIIGIVRRLIGQTQTTSSTSAKGNPYLVAIEAAKEAKSSGSEFTYTDRDAILYNISLGATSDQLDLVYEGHPKFQVLPTYGVIVPYTAEKPFDLGKLLPNFSYRMLLHGEQYLEIRKWPIPTSARVRSHPILVDITDKGNAAVVVTGATSLDAQTGEELFYNETTLFIRGSGGFGGPRSPTVNCGKAAASYTVPNRAPDFIAVEKTSKDQAAVYRLNGDRNALHIDPAIAGAAGFKDGPILHGLCSFGLTGKHILARYGAFKNIKVRFSGTVLPGQTLQVETWKEGQMVLFQTRIKETGKLCISGGGAELLASGFKL</sequence>
<dbReference type="PRINTS" id="PR00080">
    <property type="entry name" value="SDRFAMILY"/>
</dbReference>
<comment type="pathway">
    <text evidence="2">Lipid metabolism; fatty acid beta-oxidation.</text>
</comment>
<evidence type="ECO:0000259" key="11">
    <source>
        <dbReference type="SMART" id="SM00822"/>
    </source>
</evidence>
<dbReference type="InterPro" id="IPR029069">
    <property type="entry name" value="HotDog_dom_sf"/>
</dbReference>
<dbReference type="FunFam" id="3.40.50.720:FF:000084">
    <property type="entry name" value="Short-chain dehydrogenase reductase"/>
    <property type="match status" value="1"/>
</dbReference>
<dbReference type="InterPro" id="IPR036291">
    <property type="entry name" value="NAD(P)-bd_dom_sf"/>
</dbReference>
<dbReference type="InterPro" id="IPR057326">
    <property type="entry name" value="KR_dom"/>
</dbReference>
<feature type="domain" description="Ketoreductase" evidence="11">
    <location>
        <begin position="9"/>
        <end position="197"/>
    </location>
</feature>
<dbReference type="CDD" id="cd05353">
    <property type="entry name" value="hydroxyacyl-CoA-like_DH_SDR_c-like"/>
    <property type="match status" value="2"/>
</dbReference>
<dbReference type="SMART" id="SM00822">
    <property type="entry name" value="PKS_KR"/>
    <property type="match status" value="1"/>
</dbReference>
<keyword evidence="6" id="KW-0560">Oxidoreductase</keyword>
<keyword evidence="10" id="KW-0456">Lyase</keyword>
<dbReference type="EMBL" id="AMGX01000008">
    <property type="protein sequence ID" value="EXJ71193.1"/>
    <property type="molecule type" value="Genomic_DNA"/>
</dbReference>
<comment type="caution">
    <text evidence="12">The sequence shown here is derived from an EMBL/GenBank/DDBJ whole genome shotgun (WGS) entry which is preliminary data.</text>
</comment>
<dbReference type="UniPathway" id="UPA00659"/>
<evidence type="ECO:0000256" key="5">
    <source>
        <dbReference type="ARBA" id="ARBA00022857"/>
    </source>
</evidence>
<dbReference type="GO" id="GO:0005777">
    <property type="term" value="C:peroxisome"/>
    <property type="evidence" value="ECO:0007669"/>
    <property type="project" value="UniProtKB-SubCell"/>
</dbReference>
<keyword evidence="8" id="KW-0576">Peroxisome</keyword>
<dbReference type="PANTHER" id="PTHR45024">
    <property type="entry name" value="DEHYDROGENASES, SHORT CHAIN"/>
    <property type="match status" value="1"/>
</dbReference>
<gene>
    <name evidence="12" type="ORF">A1O5_06187</name>
</gene>
<dbReference type="InterPro" id="IPR020904">
    <property type="entry name" value="Sc_DH/Rdtase_CS"/>
</dbReference>
<dbReference type="RefSeq" id="XP_007744972.1">
    <property type="nucleotide sequence ID" value="XM_007746782.1"/>
</dbReference>
<name>W9WTB8_9EURO</name>
<comment type="subcellular location">
    <subcellularLocation>
        <location evidence="1">Peroxisome</location>
    </subcellularLocation>
</comment>
<evidence type="ECO:0000256" key="9">
    <source>
        <dbReference type="ARBA" id="ARBA00023235"/>
    </source>
</evidence>
<protein>
    <recommendedName>
        <fullName evidence="11">Ketoreductase domain-containing protein</fullName>
    </recommendedName>
</protein>
<dbReference type="InterPro" id="IPR054357">
    <property type="entry name" value="MFE-2_N"/>
</dbReference>
<keyword evidence="7" id="KW-0443">Lipid metabolism</keyword>
<keyword evidence="9" id="KW-0413">Isomerase</keyword>
<dbReference type="SUPFAM" id="SSF54637">
    <property type="entry name" value="Thioesterase/thiol ester dehydrase-isomerase"/>
    <property type="match status" value="2"/>
</dbReference>
<dbReference type="Gene3D" id="3.40.50.720">
    <property type="entry name" value="NAD(P)-binding Rossmann-like Domain"/>
    <property type="match status" value="2"/>
</dbReference>
<evidence type="ECO:0000256" key="6">
    <source>
        <dbReference type="ARBA" id="ARBA00023002"/>
    </source>
</evidence>
<evidence type="ECO:0000256" key="10">
    <source>
        <dbReference type="ARBA" id="ARBA00023239"/>
    </source>
</evidence>
<dbReference type="GO" id="GO:0016853">
    <property type="term" value="F:isomerase activity"/>
    <property type="evidence" value="ECO:0007669"/>
    <property type="project" value="UniProtKB-KW"/>
</dbReference>
<evidence type="ECO:0000256" key="3">
    <source>
        <dbReference type="ARBA" id="ARBA00006484"/>
    </source>
</evidence>
<evidence type="ECO:0000313" key="12">
    <source>
        <dbReference type="EMBL" id="EXJ71193.1"/>
    </source>
</evidence>
<dbReference type="CDD" id="cd03448">
    <property type="entry name" value="HDE_HSD"/>
    <property type="match status" value="1"/>
</dbReference>
<reference evidence="12 13" key="1">
    <citation type="submission" date="2013-03" db="EMBL/GenBank/DDBJ databases">
        <title>The Genome Sequence of Cladophialophora psammophila CBS 110553.</title>
        <authorList>
            <consortium name="The Broad Institute Genomics Platform"/>
            <person name="Cuomo C."/>
            <person name="de Hoog S."/>
            <person name="Gorbushina A."/>
            <person name="Walker B."/>
            <person name="Young S.K."/>
            <person name="Zeng Q."/>
            <person name="Gargeya S."/>
            <person name="Fitzgerald M."/>
            <person name="Haas B."/>
            <person name="Abouelleil A."/>
            <person name="Allen A.W."/>
            <person name="Alvarado L."/>
            <person name="Arachchi H.M."/>
            <person name="Berlin A.M."/>
            <person name="Chapman S.B."/>
            <person name="Gainer-Dewar J."/>
            <person name="Goldberg J."/>
            <person name="Griggs A."/>
            <person name="Gujja S."/>
            <person name="Hansen M."/>
            <person name="Howarth C."/>
            <person name="Imamovic A."/>
            <person name="Ireland A."/>
            <person name="Larimer J."/>
            <person name="McCowan C."/>
            <person name="Murphy C."/>
            <person name="Pearson M."/>
            <person name="Poon T.W."/>
            <person name="Priest M."/>
            <person name="Roberts A."/>
            <person name="Saif S."/>
            <person name="Shea T."/>
            <person name="Sisk P."/>
            <person name="Sykes S."/>
            <person name="Wortman J."/>
            <person name="Nusbaum C."/>
            <person name="Birren B."/>
        </authorList>
    </citation>
    <scope>NUCLEOTIDE SEQUENCE [LARGE SCALE GENOMIC DNA]</scope>
    <source>
        <strain evidence="12 13">CBS 110553</strain>
    </source>
</reference>
<dbReference type="PRINTS" id="PR00081">
    <property type="entry name" value="GDHRDH"/>
</dbReference>
<evidence type="ECO:0000256" key="1">
    <source>
        <dbReference type="ARBA" id="ARBA00004275"/>
    </source>
</evidence>
<dbReference type="InterPro" id="IPR002347">
    <property type="entry name" value="SDR_fam"/>
</dbReference>
<comment type="similarity">
    <text evidence="3">Belongs to the short-chain dehydrogenases/reductases (SDR) family.</text>
</comment>
<dbReference type="GeneID" id="19190899"/>
<dbReference type="Pfam" id="PF00106">
    <property type="entry name" value="adh_short"/>
    <property type="match status" value="2"/>
</dbReference>
<dbReference type="Pfam" id="PF22622">
    <property type="entry name" value="MFE-2_hydrat-2_N"/>
    <property type="match status" value="1"/>
</dbReference>
<dbReference type="AlphaFoldDB" id="W9WTB8"/>
<dbReference type="PANTHER" id="PTHR45024:SF2">
    <property type="entry name" value="SCP2 DOMAIN-CONTAINING PROTEIN"/>
    <property type="match status" value="1"/>
</dbReference>
<dbReference type="Pfam" id="PF01575">
    <property type="entry name" value="MaoC_dehydratas"/>
    <property type="match status" value="1"/>
</dbReference>
<dbReference type="PROSITE" id="PS00061">
    <property type="entry name" value="ADH_SHORT"/>
    <property type="match status" value="2"/>
</dbReference>
<proteinExistence type="inferred from homology"/>
<evidence type="ECO:0000256" key="7">
    <source>
        <dbReference type="ARBA" id="ARBA00023098"/>
    </source>
</evidence>
<dbReference type="Proteomes" id="UP000019471">
    <property type="component" value="Unassembled WGS sequence"/>
</dbReference>
<dbReference type="InterPro" id="IPR051687">
    <property type="entry name" value="Peroxisomal_Beta-Oxidation"/>
</dbReference>
<evidence type="ECO:0000256" key="4">
    <source>
        <dbReference type="ARBA" id="ARBA00022832"/>
    </source>
</evidence>
<dbReference type="GO" id="GO:0004300">
    <property type="term" value="F:enoyl-CoA hydratase activity"/>
    <property type="evidence" value="ECO:0007669"/>
    <property type="project" value="UniProtKB-ARBA"/>
</dbReference>
<dbReference type="Gene3D" id="3.10.129.10">
    <property type="entry name" value="Hotdog Thioesterase"/>
    <property type="match status" value="1"/>
</dbReference>
<dbReference type="FunFam" id="3.40.50.720:FF:000410">
    <property type="entry name" value="Peroxisomal multifunctional beta-oxidation protein"/>
    <property type="match status" value="1"/>
</dbReference>
<dbReference type="SUPFAM" id="SSF51735">
    <property type="entry name" value="NAD(P)-binding Rossmann-fold domains"/>
    <property type="match status" value="2"/>
</dbReference>
<dbReference type="eggNOG" id="KOG1206">
    <property type="taxonomic scope" value="Eukaryota"/>
</dbReference>
<dbReference type="OrthoDB" id="3592703at2759"/>
<keyword evidence="13" id="KW-1185">Reference proteome</keyword>
<organism evidence="12 13">
    <name type="scientific">Cladophialophora psammophila CBS 110553</name>
    <dbReference type="NCBI Taxonomy" id="1182543"/>
    <lineage>
        <taxon>Eukaryota</taxon>
        <taxon>Fungi</taxon>
        <taxon>Dikarya</taxon>
        <taxon>Ascomycota</taxon>
        <taxon>Pezizomycotina</taxon>
        <taxon>Eurotiomycetes</taxon>
        <taxon>Chaetothyriomycetidae</taxon>
        <taxon>Chaetothyriales</taxon>
        <taxon>Herpotrichiellaceae</taxon>
        <taxon>Cladophialophora</taxon>
    </lineage>
</organism>
<dbReference type="HOGENOM" id="CLU_010194_18_0_1"/>